<gene>
    <name evidence="1" type="ORF">KIF53_17035</name>
</gene>
<reference evidence="1 2" key="1">
    <citation type="submission" date="2021-05" db="EMBL/GenBank/DDBJ databases">
        <title>Draft Whole Genome Sequencing Of Biosensor Chromobacterium violaceum Strain CV026 Reveals A Regulatory RNA In Chromobacterium violaceum Phenotype Regulatory Network.</title>
        <authorList>
            <person name="Hong K.W."/>
            <person name="Chan K.G."/>
            <person name="Chang C.-Y."/>
        </authorList>
    </citation>
    <scope>NUCLEOTIDE SEQUENCE [LARGE SCALE GENOMIC DNA]</scope>
    <source>
        <strain evidence="1 2">ATCC 31532</strain>
    </source>
</reference>
<organism evidence="1 2">
    <name type="scientific">Chromobacterium subtsugae</name>
    <dbReference type="NCBI Taxonomy" id="251747"/>
    <lineage>
        <taxon>Bacteria</taxon>
        <taxon>Pseudomonadati</taxon>
        <taxon>Pseudomonadota</taxon>
        <taxon>Betaproteobacteria</taxon>
        <taxon>Neisseriales</taxon>
        <taxon>Chromobacteriaceae</taxon>
        <taxon>Chromobacterium</taxon>
    </lineage>
</organism>
<dbReference type="RefSeq" id="WP_043579242.1">
    <property type="nucleotide sequence ID" value="NZ_CP142381.1"/>
</dbReference>
<dbReference type="EMBL" id="JAHDTB010000017">
    <property type="protein sequence ID" value="MBW8289340.1"/>
    <property type="molecule type" value="Genomic_DNA"/>
</dbReference>
<evidence type="ECO:0000313" key="1">
    <source>
        <dbReference type="EMBL" id="MBW8289340.1"/>
    </source>
</evidence>
<comment type="caution">
    <text evidence="1">The sequence shown here is derived from an EMBL/GenBank/DDBJ whole genome shotgun (WGS) entry which is preliminary data.</text>
</comment>
<accession>A0ABS7FGX8</accession>
<name>A0ABS7FGX8_9NEIS</name>
<protein>
    <submittedName>
        <fullName evidence="1">Uncharacterized protein</fullName>
    </submittedName>
</protein>
<dbReference type="Proteomes" id="UP000711178">
    <property type="component" value="Unassembled WGS sequence"/>
</dbReference>
<sequence length="201" mass="21627">MTKSRVLVADGEGAPEYLLTCAVARELAEVDDDCHVASEANVREPLGCANVSLRGRPRSSLRGDGRADIVWWVAPEAGGHGVLKSIIEVKNDLAEPGGPLEQDVGRLRDSLALSMKSNGELEFCCLAFWLGVGEPRRKIHDSPVAWLKFKSDRLLSAAQSSVARDSLVARLAQPKFYQGEYAGGASYAWAPGVLVIEKPAV</sequence>
<keyword evidence="2" id="KW-1185">Reference proteome</keyword>
<evidence type="ECO:0000313" key="2">
    <source>
        <dbReference type="Proteomes" id="UP000711178"/>
    </source>
</evidence>
<proteinExistence type="predicted"/>
<dbReference type="GeneID" id="89685250"/>